<dbReference type="AlphaFoldDB" id="A0A2A6C617"/>
<gene>
    <name evidence="5" type="primary">WBGene00273088</name>
</gene>
<dbReference type="GO" id="GO:0004435">
    <property type="term" value="F:phosphatidylinositol-4,5-bisphosphate phospholipase C activity"/>
    <property type="evidence" value="ECO:0007669"/>
    <property type="project" value="UniProtKB-EC"/>
</dbReference>
<dbReference type="EC" id="3.1.4.11" evidence="1"/>
<evidence type="ECO:0000313" key="6">
    <source>
        <dbReference type="Proteomes" id="UP000005239"/>
    </source>
</evidence>
<evidence type="ECO:0000256" key="4">
    <source>
        <dbReference type="ARBA" id="ARBA00023098"/>
    </source>
</evidence>
<dbReference type="InterPro" id="IPR001192">
    <property type="entry name" value="PI-PLC_fam"/>
</dbReference>
<dbReference type="PANTHER" id="PTHR10336:SF36">
    <property type="entry name" value="1-PHOSPHATIDYLINOSITOL 4,5-BISPHOSPHATE PHOSPHODIESTERASE BETA-4"/>
    <property type="match status" value="1"/>
</dbReference>
<name>A0A2A6C617_PRIPA</name>
<reference evidence="5" key="2">
    <citation type="submission" date="2022-06" db="UniProtKB">
        <authorList>
            <consortium name="EnsemblMetazoa"/>
        </authorList>
    </citation>
    <scope>IDENTIFICATION</scope>
    <source>
        <strain evidence="5">PS312</strain>
    </source>
</reference>
<dbReference type="PANTHER" id="PTHR10336">
    <property type="entry name" value="PHOSPHOINOSITIDE-SPECIFIC PHOSPHOLIPASE C FAMILY PROTEIN"/>
    <property type="match status" value="1"/>
</dbReference>
<evidence type="ECO:0000313" key="5">
    <source>
        <dbReference type="EnsemblMetazoa" id="PPA34719.1"/>
    </source>
</evidence>
<keyword evidence="2" id="KW-0378">Hydrolase</keyword>
<proteinExistence type="predicted"/>
<evidence type="ECO:0000256" key="1">
    <source>
        <dbReference type="ARBA" id="ARBA00012368"/>
    </source>
</evidence>
<evidence type="ECO:0000256" key="2">
    <source>
        <dbReference type="ARBA" id="ARBA00022801"/>
    </source>
</evidence>
<accession>A0A2A6C617</accession>
<keyword evidence="4" id="KW-0443">Lipid metabolism</keyword>
<keyword evidence="3" id="KW-0442">Lipid degradation</keyword>
<dbReference type="OrthoDB" id="269822at2759"/>
<dbReference type="InterPro" id="IPR035892">
    <property type="entry name" value="C2_domain_sf"/>
</dbReference>
<dbReference type="Gene3D" id="2.60.40.150">
    <property type="entry name" value="C2 domain"/>
    <property type="match status" value="1"/>
</dbReference>
<dbReference type="EnsemblMetazoa" id="PPA34719.1">
    <property type="protein sequence ID" value="PPA34719.1"/>
    <property type="gene ID" value="WBGene00273088"/>
</dbReference>
<dbReference type="GO" id="GO:0016042">
    <property type="term" value="P:lipid catabolic process"/>
    <property type="evidence" value="ECO:0007669"/>
    <property type="project" value="UniProtKB-KW"/>
</dbReference>
<protein>
    <recommendedName>
        <fullName evidence="1">phosphoinositide phospholipase C</fullName>
        <ecNumber evidence="1">3.1.4.11</ecNumber>
    </recommendedName>
</protein>
<keyword evidence="6" id="KW-1185">Reference proteome</keyword>
<reference evidence="6" key="1">
    <citation type="journal article" date="2008" name="Nat. Genet.">
        <title>The Pristionchus pacificus genome provides a unique perspective on nematode lifestyle and parasitism.</title>
        <authorList>
            <person name="Dieterich C."/>
            <person name="Clifton S.W."/>
            <person name="Schuster L.N."/>
            <person name="Chinwalla A."/>
            <person name="Delehaunty K."/>
            <person name="Dinkelacker I."/>
            <person name="Fulton L."/>
            <person name="Fulton R."/>
            <person name="Godfrey J."/>
            <person name="Minx P."/>
            <person name="Mitreva M."/>
            <person name="Roeseler W."/>
            <person name="Tian H."/>
            <person name="Witte H."/>
            <person name="Yang S.P."/>
            <person name="Wilson R.K."/>
            <person name="Sommer R.J."/>
        </authorList>
    </citation>
    <scope>NUCLEOTIDE SEQUENCE [LARGE SCALE GENOMIC DNA]</scope>
    <source>
        <strain evidence="6">PS312</strain>
    </source>
</reference>
<organism evidence="5 6">
    <name type="scientific">Pristionchus pacificus</name>
    <name type="common">Parasitic nematode worm</name>
    <dbReference type="NCBI Taxonomy" id="54126"/>
    <lineage>
        <taxon>Eukaryota</taxon>
        <taxon>Metazoa</taxon>
        <taxon>Ecdysozoa</taxon>
        <taxon>Nematoda</taxon>
        <taxon>Chromadorea</taxon>
        <taxon>Rhabditida</taxon>
        <taxon>Rhabditina</taxon>
        <taxon>Diplogasteromorpha</taxon>
        <taxon>Diplogasteroidea</taxon>
        <taxon>Neodiplogasteridae</taxon>
        <taxon>Pristionchus</taxon>
    </lineage>
</organism>
<evidence type="ECO:0000256" key="3">
    <source>
        <dbReference type="ARBA" id="ARBA00022963"/>
    </source>
</evidence>
<sequence>MLSKLNVLVLSSLFVSNEAIRSRVVIECYGSNDMSREYKTSLSEKNGINPVYKDNVFNLSQNIAYAHFTLRDKHNAVLAQRIVSIDGIKPGYRHLSLLTPTGQPSPSSILLLITWHPSDGSQQHSPDDSCILKMLASPLCAILINKRPPIELVANYVNFRRPFSCFSYMHKLDCEIIG</sequence>
<dbReference type="SUPFAM" id="SSF49562">
    <property type="entry name" value="C2 domain (Calcium/lipid-binding domain, CaLB)"/>
    <property type="match status" value="1"/>
</dbReference>
<dbReference type="GO" id="GO:0035556">
    <property type="term" value="P:intracellular signal transduction"/>
    <property type="evidence" value="ECO:0007669"/>
    <property type="project" value="InterPro"/>
</dbReference>
<dbReference type="Proteomes" id="UP000005239">
    <property type="component" value="Unassembled WGS sequence"/>
</dbReference>
<accession>A0A8R1YRT5</accession>